<keyword evidence="1" id="KW-1133">Transmembrane helix</keyword>
<accession>A0A8J3I5G3</accession>
<keyword evidence="1" id="KW-0812">Transmembrane</keyword>
<evidence type="ECO:0000313" key="2">
    <source>
        <dbReference type="EMBL" id="GHO45144.1"/>
    </source>
</evidence>
<dbReference type="RefSeq" id="WP_220194493.1">
    <property type="nucleotide sequence ID" value="NZ_BNJF01000001.1"/>
</dbReference>
<dbReference type="AlphaFoldDB" id="A0A8J3I5G3"/>
<comment type="caution">
    <text evidence="2">The sequence shown here is derived from an EMBL/GenBank/DDBJ whole genome shotgun (WGS) entry which is preliminary data.</text>
</comment>
<evidence type="ECO:0000313" key="3">
    <source>
        <dbReference type="Proteomes" id="UP000612362"/>
    </source>
</evidence>
<keyword evidence="1" id="KW-0472">Membrane</keyword>
<feature type="transmembrane region" description="Helical" evidence="1">
    <location>
        <begin position="45"/>
        <end position="66"/>
    </location>
</feature>
<dbReference type="EMBL" id="BNJF01000001">
    <property type="protein sequence ID" value="GHO45144.1"/>
    <property type="molecule type" value="Genomic_DNA"/>
</dbReference>
<sequence>MNQIQLWFQAKGVELLAAVLIGLAVVAFFGGLSSVSVLLIRTNNIWLQTVGVMVMLAEVAGVVLVLKD</sequence>
<dbReference type="Proteomes" id="UP000612362">
    <property type="component" value="Unassembled WGS sequence"/>
</dbReference>
<reference evidence="2" key="1">
    <citation type="submission" date="2020-10" db="EMBL/GenBank/DDBJ databases">
        <title>Taxonomic study of unclassified bacteria belonging to the class Ktedonobacteria.</title>
        <authorList>
            <person name="Yabe S."/>
            <person name="Wang C.M."/>
            <person name="Zheng Y."/>
            <person name="Sakai Y."/>
            <person name="Cavaletti L."/>
            <person name="Monciardini P."/>
            <person name="Donadio S."/>
        </authorList>
    </citation>
    <scope>NUCLEOTIDE SEQUENCE</scope>
    <source>
        <strain evidence="2">SOSP1-1</strain>
    </source>
</reference>
<feature type="transmembrane region" description="Helical" evidence="1">
    <location>
        <begin position="12"/>
        <end position="39"/>
    </location>
</feature>
<proteinExistence type="predicted"/>
<protein>
    <submittedName>
        <fullName evidence="2">Uncharacterized protein</fullName>
    </submittedName>
</protein>
<name>A0A8J3I5G3_9CHLR</name>
<keyword evidence="3" id="KW-1185">Reference proteome</keyword>
<organism evidence="2 3">
    <name type="scientific">Ktedonospora formicarum</name>
    <dbReference type="NCBI Taxonomy" id="2778364"/>
    <lineage>
        <taxon>Bacteria</taxon>
        <taxon>Bacillati</taxon>
        <taxon>Chloroflexota</taxon>
        <taxon>Ktedonobacteria</taxon>
        <taxon>Ktedonobacterales</taxon>
        <taxon>Ktedonobacteraceae</taxon>
        <taxon>Ktedonospora</taxon>
    </lineage>
</organism>
<gene>
    <name evidence="2" type="ORF">KSX_33070</name>
</gene>
<evidence type="ECO:0000256" key="1">
    <source>
        <dbReference type="SAM" id="Phobius"/>
    </source>
</evidence>